<evidence type="ECO:0000313" key="1">
    <source>
        <dbReference type="EMBL" id="DAE32187.1"/>
    </source>
</evidence>
<sequence>MAFSPYWSKFVPQLYLAGGVARFDFLSAACNSFQQCANKFLR</sequence>
<protein>
    <submittedName>
        <fullName evidence="1">Uncharacterized protein</fullName>
    </submittedName>
</protein>
<name>A0A8S5RLZ4_9VIRU</name>
<organism evidence="1">
    <name type="scientific">virus sp. ctLpa4</name>
    <dbReference type="NCBI Taxonomy" id="2825814"/>
    <lineage>
        <taxon>Viruses</taxon>
    </lineage>
</organism>
<proteinExistence type="predicted"/>
<reference evidence="1" key="1">
    <citation type="journal article" date="2021" name="Proc. Natl. Acad. Sci. U.S.A.">
        <title>A Catalog of Tens of Thousands of Viruses from Human Metagenomes Reveals Hidden Associations with Chronic Diseases.</title>
        <authorList>
            <person name="Tisza M.J."/>
            <person name="Buck C.B."/>
        </authorList>
    </citation>
    <scope>NUCLEOTIDE SEQUENCE</scope>
    <source>
        <strain evidence="1">CtLpa4</strain>
    </source>
</reference>
<accession>A0A8S5RLZ4</accession>
<dbReference type="EMBL" id="BK059118">
    <property type="protein sequence ID" value="DAE32187.1"/>
    <property type="molecule type" value="Genomic_DNA"/>
</dbReference>